<evidence type="ECO:0000256" key="6">
    <source>
        <dbReference type="ARBA" id="ARBA00022989"/>
    </source>
</evidence>
<dbReference type="PROSITE" id="PS50263">
    <property type="entry name" value="CN_HYDROLASE"/>
    <property type="match status" value="1"/>
</dbReference>
<evidence type="ECO:0000256" key="3">
    <source>
        <dbReference type="ARBA" id="ARBA00022475"/>
    </source>
</evidence>
<feature type="domain" description="CN hydrolase" evidence="10">
    <location>
        <begin position="210"/>
        <end position="441"/>
    </location>
</feature>
<dbReference type="PROSITE" id="PS51257">
    <property type="entry name" value="PROKAR_LIPOPROTEIN"/>
    <property type="match status" value="1"/>
</dbReference>
<evidence type="ECO:0000313" key="12">
    <source>
        <dbReference type="Proteomes" id="UP001214250"/>
    </source>
</evidence>
<dbReference type="Gene3D" id="3.60.110.10">
    <property type="entry name" value="Carbon-nitrogen hydrolase"/>
    <property type="match status" value="1"/>
</dbReference>
<feature type="transmembrane region" description="Helical" evidence="9">
    <location>
        <begin position="186"/>
        <end position="206"/>
    </location>
</feature>
<evidence type="ECO:0000256" key="7">
    <source>
        <dbReference type="ARBA" id="ARBA00023136"/>
    </source>
</evidence>
<dbReference type="SUPFAM" id="SSF56317">
    <property type="entry name" value="Carbon-nitrogen hydrolase"/>
    <property type="match status" value="1"/>
</dbReference>
<reference evidence="11 12" key="1">
    <citation type="submission" date="2023-02" db="EMBL/GenBank/DDBJ databases">
        <title>Genome sequence of Lentisphaera profundi SAORIC-696.</title>
        <authorList>
            <person name="Kim e."/>
            <person name="Cho J.-C."/>
            <person name="Choi A."/>
            <person name="Kang I."/>
        </authorList>
    </citation>
    <scope>NUCLEOTIDE SEQUENCE [LARGE SCALE GENOMIC DNA]</scope>
    <source>
        <strain evidence="11 12">SAORIC-696</strain>
    </source>
</reference>
<dbReference type="PANTHER" id="PTHR38686:SF1">
    <property type="entry name" value="APOLIPOPROTEIN N-ACYLTRANSFERASE"/>
    <property type="match status" value="1"/>
</dbReference>
<dbReference type="EMBL" id="CP117812">
    <property type="protein sequence ID" value="WDE98449.1"/>
    <property type="molecule type" value="Genomic_DNA"/>
</dbReference>
<dbReference type="RefSeq" id="WP_274153320.1">
    <property type="nucleotide sequence ID" value="NZ_CP117812.1"/>
</dbReference>
<evidence type="ECO:0000256" key="2">
    <source>
        <dbReference type="ARBA" id="ARBA00010065"/>
    </source>
</evidence>
<comment type="similarity">
    <text evidence="2">Belongs to the CN hydrolase family. Apolipoprotein N-acyltransferase subfamily.</text>
</comment>
<keyword evidence="6 9" id="KW-1133">Transmembrane helix</keyword>
<proteinExistence type="inferred from homology"/>
<evidence type="ECO:0000256" key="5">
    <source>
        <dbReference type="ARBA" id="ARBA00022692"/>
    </source>
</evidence>
<feature type="transmembrane region" description="Helical" evidence="9">
    <location>
        <begin position="84"/>
        <end position="106"/>
    </location>
</feature>
<evidence type="ECO:0000256" key="4">
    <source>
        <dbReference type="ARBA" id="ARBA00022679"/>
    </source>
</evidence>
<evidence type="ECO:0000313" key="11">
    <source>
        <dbReference type="EMBL" id="WDE98449.1"/>
    </source>
</evidence>
<keyword evidence="8" id="KW-0012">Acyltransferase</keyword>
<keyword evidence="4" id="KW-0808">Transferase</keyword>
<feature type="transmembrane region" description="Helical" evidence="9">
    <location>
        <begin position="156"/>
        <end position="174"/>
    </location>
</feature>
<dbReference type="InterPro" id="IPR003010">
    <property type="entry name" value="C-N_Hydrolase"/>
</dbReference>
<gene>
    <name evidence="11" type="ORF">PQO03_21805</name>
</gene>
<dbReference type="InterPro" id="IPR036526">
    <property type="entry name" value="C-N_Hydrolase_sf"/>
</dbReference>
<name>A0ABY7VXD4_9BACT</name>
<accession>A0ABY7VXD4</accession>
<keyword evidence="7 9" id="KW-0472">Membrane</keyword>
<organism evidence="11 12">
    <name type="scientific">Lentisphaera profundi</name>
    <dbReference type="NCBI Taxonomy" id="1658616"/>
    <lineage>
        <taxon>Bacteria</taxon>
        <taxon>Pseudomonadati</taxon>
        <taxon>Lentisphaerota</taxon>
        <taxon>Lentisphaeria</taxon>
        <taxon>Lentisphaerales</taxon>
        <taxon>Lentisphaeraceae</taxon>
        <taxon>Lentisphaera</taxon>
    </lineage>
</organism>
<feature type="transmembrane region" description="Helical" evidence="9">
    <location>
        <begin position="452"/>
        <end position="473"/>
    </location>
</feature>
<dbReference type="InterPro" id="IPR004563">
    <property type="entry name" value="Apolipo_AcylTrfase"/>
</dbReference>
<comment type="subcellular location">
    <subcellularLocation>
        <location evidence="1">Cell membrane</location>
        <topology evidence="1">Multi-pass membrane protein</topology>
    </subcellularLocation>
</comment>
<keyword evidence="12" id="KW-1185">Reference proteome</keyword>
<feature type="transmembrane region" description="Helical" evidence="9">
    <location>
        <begin position="20"/>
        <end position="46"/>
    </location>
</feature>
<dbReference type="CDD" id="cd07197">
    <property type="entry name" value="nitrilase"/>
    <property type="match status" value="1"/>
</dbReference>
<evidence type="ECO:0000256" key="8">
    <source>
        <dbReference type="ARBA" id="ARBA00023315"/>
    </source>
</evidence>
<evidence type="ECO:0000259" key="10">
    <source>
        <dbReference type="PROSITE" id="PS50263"/>
    </source>
</evidence>
<dbReference type="PANTHER" id="PTHR38686">
    <property type="entry name" value="APOLIPOPROTEIN N-ACYLTRANSFERASE"/>
    <property type="match status" value="1"/>
</dbReference>
<evidence type="ECO:0000256" key="9">
    <source>
        <dbReference type="SAM" id="Phobius"/>
    </source>
</evidence>
<sequence length="477" mass="54410">MDEKNKSYMNGKEFLIPLAWLISACLSFHLSHLGLTAFFPLFFLSLWQITKIKSIPIAFINGIILGFGIYTYHLQFFISIFNHFAYNLFCVLAFWLALFLAISVWLRRVYSSKTIAWLIPVLYFSLEFIRCELYPLKFSWVIPGLSFSESSYYSGLGIWGVYGISFFCFLLITFGENWIEKKKLKIIAFVSLCLLCQISSLMSTSAETEGEGPHITGIQWEMGSHKDILDSLDQALETYPDTKLFFLSEYSFDEGIPQLIKDWCQVNQRYLLAGTTETIKESAVINKDVKSIGGKKKKRAYFNMAMIVDPRGEIIFKQAKVMPIQFFNDGEPAKSQQLWDSPWGKIGIGICYDLSYSKIMDELVRQGAQALLIPTMDVEHWGEQQHKLHGRIAPTRAGEYGIPVYRVCSSGISQFVDAQGHIQAQGSFIGQGDTFSAKLVMAEQGTRPLDRFLIYPALIISFLAFLFSFFKAFKKIR</sequence>
<evidence type="ECO:0000256" key="1">
    <source>
        <dbReference type="ARBA" id="ARBA00004651"/>
    </source>
</evidence>
<feature type="transmembrane region" description="Helical" evidence="9">
    <location>
        <begin position="58"/>
        <end position="78"/>
    </location>
</feature>
<dbReference type="Pfam" id="PF00795">
    <property type="entry name" value="CN_hydrolase"/>
    <property type="match status" value="1"/>
</dbReference>
<keyword evidence="5 9" id="KW-0812">Transmembrane</keyword>
<dbReference type="Proteomes" id="UP001214250">
    <property type="component" value="Chromosome 2"/>
</dbReference>
<protein>
    <recommendedName>
        <fullName evidence="10">CN hydrolase domain-containing protein</fullName>
    </recommendedName>
</protein>
<keyword evidence="3" id="KW-1003">Cell membrane</keyword>